<dbReference type="Proteomes" id="UP000886611">
    <property type="component" value="Unassembled WGS sequence"/>
</dbReference>
<dbReference type="EMBL" id="JAATIS010000220">
    <property type="protein sequence ID" value="KAG2469522.1"/>
    <property type="molecule type" value="Genomic_DNA"/>
</dbReference>
<keyword evidence="4" id="KW-1185">Reference proteome</keyword>
<evidence type="ECO:0000256" key="1">
    <source>
        <dbReference type="SAM" id="MobiDB-lite"/>
    </source>
</evidence>
<protein>
    <submittedName>
        <fullName evidence="3">SRTD2 protein</fullName>
    </submittedName>
</protein>
<dbReference type="PANTHER" id="PTHR16277">
    <property type="entry name" value="CELL DIVISION CYCLE ASSOCIATED PROTEIN 4/SERTA DOMAIN-CONTAINING PROTEIN 2"/>
    <property type="match status" value="1"/>
</dbReference>
<evidence type="ECO:0000259" key="2">
    <source>
        <dbReference type="PROSITE" id="PS51053"/>
    </source>
</evidence>
<proteinExistence type="predicted"/>
<accession>A0A8X7XK31</accession>
<name>A0A8X7XK31_POLSE</name>
<sequence>MIGKGLKRKLSDDDLLEAAVMQKGTGLYLDQRQSVLNISLDKFQRGQMMAEPSLRRSVLIANTLRQIQDEIRQENSGMLAENCSNATTGTGTINGAHSVPPVVEPSNNREVPPQRLSLENHPLSSSEGDDWMMLSSEEDFSLSSAISSILKELDVVLDGSSAPVPPRIPLSSIENVTTETKGSPGVKLDTLVCKSDRSGNYADGYKLCDSVFGNFEVLSSSYLNDVPLDDLFLDIDTSVYERESGSLGSVLSGRTFSTTAGEELLKYLPSCSPSFTTNPSCRDLNELEHIMEILVGS</sequence>
<evidence type="ECO:0000313" key="4">
    <source>
        <dbReference type="Proteomes" id="UP000886611"/>
    </source>
</evidence>
<feature type="non-terminal residue" evidence="3">
    <location>
        <position position="297"/>
    </location>
</feature>
<feature type="non-terminal residue" evidence="3">
    <location>
        <position position="1"/>
    </location>
</feature>
<organism evidence="3 4">
    <name type="scientific">Polypterus senegalus</name>
    <name type="common">Senegal bichir</name>
    <dbReference type="NCBI Taxonomy" id="55291"/>
    <lineage>
        <taxon>Eukaryota</taxon>
        <taxon>Metazoa</taxon>
        <taxon>Chordata</taxon>
        <taxon>Craniata</taxon>
        <taxon>Vertebrata</taxon>
        <taxon>Euteleostomi</taxon>
        <taxon>Actinopterygii</taxon>
        <taxon>Polypteriformes</taxon>
        <taxon>Polypteridae</taxon>
        <taxon>Polypterus</taxon>
    </lineage>
</organism>
<comment type="caution">
    <text evidence="3">The sequence shown here is derived from an EMBL/GenBank/DDBJ whole genome shotgun (WGS) entry which is preliminary data.</text>
</comment>
<gene>
    <name evidence="3" type="primary">Sertad2_0</name>
    <name evidence="3" type="ORF">GTO96_0004024</name>
</gene>
<dbReference type="InterPro" id="IPR052262">
    <property type="entry name" value="E2F-SERTA_domain_protein"/>
</dbReference>
<evidence type="ECO:0000313" key="3">
    <source>
        <dbReference type="EMBL" id="KAG2469522.1"/>
    </source>
</evidence>
<dbReference type="AlphaFoldDB" id="A0A8X7XK31"/>
<feature type="domain" description="SERTA" evidence="2">
    <location>
        <begin position="28"/>
        <end position="75"/>
    </location>
</feature>
<dbReference type="PANTHER" id="PTHR16277:SF13">
    <property type="entry name" value="SERTA DOMAIN-CONTAINING PROTEIN 3"/>
    <property type="match status" value="1"/>
</dbReference>
<dbReference type="InterPro" id="IPR009263">
    <property type="entry name" value="SERTA_dom"/>
</dbReference>
<dbReference type="GO" id="GO:0005634">
    <property type="term" value="C:nucleus"/>
    <property type="evidence" value="ECO:0007669"/>
    <property type="project" value="TreeGrafter"/>
</dbReference>
<feature type="region of interest" description="Disordered" evidence="1">
    <location>
        <begin position="102"/>
        <end position="124"/>
    </location>
</feature>
<dbReference type="OrthoDB" id="8735401at2759"/>
<dbReference type="PROSITE" id="PS51053">
    <property type="entry name" value="SERTA"/>
    <property type="match status" value="1"/>
</dbReference>
<dbReference type="Pfam" id="PF06031">
    <property type="entry name" value="SERTA"/>
    <property type="match status" value="1"/>
</dbReference>
<reference evidence="3 4" key="1">
    <citation type="journal article" date="2021" name="Cell">
        <title>Tracing the genetic footprints of vertebrate landing in non-teleost ray-finned fishes.</title>
        <authorList>
            <person name="Bi X."/>
            <person name="Wang K."/>
            <person name="Yang L."/>
            <person name="Pan H."/>
            <person name="Jiang H."/>
            <person name="Wei Q."/>
            <person name="Fang M."/>
            <person name="Yu H."/>
            <person name="Zhu C."/>
            <person name="Cai Y."/>
            <person name="He Y."/>
            <person name="Gan X."/>
            <person name="Zeng H."/>
            <person name="Yu D."/>
            <person name="Zhu Y."/>
            <person name="Jiang H."/>
            <person name="Qiu Q."/>
            <person name="Yang H."/>
            <person name="Zhang Y.E."/>
            <person name="Wang W."/>
            <person name="Zhu M."/>
            <person name="He S."/>
            <person name="Zhang G."/>
        </authorList>
    </citation>
    <scope>NUCLEOTIDE SEQUENCE [LARGE SCALE GENOMIC DNA]</scope>
    <source>
        <strain evidence="3">Bchr_013</strain>
    </source>
</reference>